<dbReference type="PANTHER" id="PTHR42856:SF1">
    <property type="entry name" value="ACYL-COENZYME A THIOESTERASE PAAI"/>
    <property type="match status" value="1"/>
</dbReference>
<dbReference type="Pfam" id="PF03061">
    <property type="entry name" value="4HBT"/>
    <property type="match status" value="1"/>
</dbReference>
<feature type="domain" description="Thioesterase" evidence="2">
    <location>
        <begin position="41"/>
        <end position="112"/>
    </location>
</feature>
<evidence type="ECO:0000313" key="3">
    <source>
        <dbReference type="EMBL" id="MDX8416225.1"/>
    </source>
</evidence>
<name>A0ABU4WI34_9BACT</name>
<comment type="caution">
    <text evidence="3">The sequence shown here is derived from an EMBL/GenBank/DDBJ whole genome shotgun (WGS) entry which is preliminary data.</text>
</comment>
<protein>
    <submittedName>
        <fullName evidence="3">PaaI family thioesterase</fullName>
    </submittedName>
</protein>
<dbReference type="NCBIfam" id="TIGR00369">
    <property type="entry name" value="unchar_dom_1"/>
    <property type="match status" value="1"/>
</dbReference>
<dbReference type="Gene3D" id="3.10.129.10">
    <property type="entry name" value="Hotdog Thioesterase"/>
    <property type="match status" value="1"/>
</dbReference>
<dbReference type="InterPro" id="IPR006683">
    <property type="entry name" value="Thioestr_dom"/>
</dbReference>
<accession>A0ABU4WI34</accession>
<dbReference type="SUPFAM" id="SSF54637">
    <property type="entry name" value="Thioesterase/thiol ester dehydrase-isomerase"/>
    <property type="match status" value="1"/>
</dbReference>
<dbReference type="InterPro" id="IPR052723">
    <property type="entry name" value="Acyl-CoA_thioesterase_PaaI"/>
</dbReference>
<reference evidence="3 4" key="1">
    <citation type="submission" date="2022-03" db="EMBL/GenBank/DDBJ databases">
        <title>Novel taxa within the pig intestine.</title>
        <authorList>
            <person name="Wylensek D."/>
            <person name="Bishof K."/>
            <person name="Afrizal A."/>
            <person name="Clavel T."/>
        </authorList>
    </citation>
    <scope>NUCLEOTIDE SEQUENCE [LARGE SCALE GENOMIC DNA]</scope>
    <source>
        <strain evidence="3 4">CLA-KB-P66</strain>
    </source>
</reference>
<dbReference type="InterPro" id="IPR003736">
    <property type="entry name" value="PAAI_dom"/>
</dbReference>
<dbReference type="CDD" id="cd03443">
    <property type="entry name" value="PaaI_thioesterase"/>
    <property type="match status" value="1"/>
</dbReference>
<dbReference type="InterPro" id="IPR029069">
    <property type="entry name" value="HotDog_dom_sf"/>
</dbReference>
<evidence type="ECO:0000313" key="4">
    <source>
        <dbReference type="Proteomes" id="UP001275932"/>
    </source>
</evidence>
<evidence type="ECO:0000259" key="2">
    <source>
        <dbReference type="Pfam" id="PF03061"/>
    </source>
</evidence>
<dbReference type="EMBL" id="JALBUT010000011">
    <property type="protein sequence ID" value="MDX8416225.1"/>
    <property type="molecule type" value="Genomic_DNA"/>
</dbReference>
<evidence type="ECO:0000256" key="1">
    <source>
        <dbReference type="ARBA" id="ARBA00022801"/>
    </source>
</evidence>
<organism evidence="3 4">
    <name type="scientific">Intestinicryptomonas porci</name>
    <dbReference type="NCBI Taxonomy" id="2926320"/>
    <lineage>
        <taxon>Bacteria</taxon>
        <taxon>Pseudomonadati</taxon>
        <taxon>Verrucomicrobiota</taxon>
        <taxon>Opitutia</taxon>
        <taxon>Opitutales</taxon>
        <taxon>Intestinicryptomonaceae</taxon>
        <taxon>Intestinicryptomonas</taxon>
    </lineage>
</organism>
<dbReference type="PANTHER" id="PTHR42856">
    <property type="entry name" value="ACYL-COENZYME A THIOESTERASE PAAI"/>
    <property type="match status" value="1"/>
</dbReference>
<keyword evidence="4" id="KW-1185">Reference proteome</keyword>
<keyword evidence="1" id="KW-0378">Hydrolase</keyword>
<dbReference type="Proteomes" id="UP001275932">
    <property type="component" value="Unassembled WGS sequence"/>
</dbReference>
<dbReference type="RefSeq" id="WP_370397678.1">
    <property type="nucleotide sequence ID" value="NZ_JALBUT010000011.1"/>
</dbReference>
<proteinExistence type="predicted"/>
<gene>
    <name evidence="3" type="ORF">MOX91_08595</name>
</gene>
<sequence length="130" mass="14533">MPSTENDRFAKTLRFKTLVQRKDFAEVEAFVKDDFLNGVDIAHGGFLFTMSDYALALAANTDERVAISSSGAIEYVNPVPPHTKLVAVCNMLAGTNKSGYYETKVFDADRKTLFCIFHSRAIYKPVLKSR</sequence>